<evidence type="ECO:0000259" key="1">
    <source>
        <dbReference type="Pfam" id="PF09348"/>
    </source>
</evidence>
<comment type="caution">
    <text evidence="2">The sequence shown here is derived from an EMBL/GenBank/DDBJ whole genome shotgun (WGS) entry which is preliminary data.</text>
</comment>
<dbReference type="PANTHER" id="PTHR34202">
    <property type="entry name" value="UPF0548 PROTEIN"/>
    <property type="match status" value="1"/>
</dbReference>
<dbReference type="OrthoDB" id="120660at2"/>
<sequence>MPKPTRTWSYERTAHLGSGDAHWNYVSSELLHWGIKTRSGFTIKGNPRAEPDHRYWLLAHIGPFTIHEPVEVTAVIDEPNRAAFTYTTLPGHPIRGTEVFEAERHADDSITLTIRSRTRAAPGLRRLIYPAALVAQRFYRRRYFAALLAT</sequence>
<dbReference type="PANTHER" id="PTHR34202:SF1">
    <property type="entry name" value="UPF0548 PROTEIN"/>
    <property type="match status" value="1"/>
</dbReference>
<proteinExistence type="predicted"/>
<dbReference type="Pfam" id="PF09348">
    <property type="entry name" value="DUF1990"/>
    <property type="match status" value="1"/>
</dbReference>
<evidence type="ECO:0000313" key="2">
    <source>
        <dbReference type="EMBL" id="TQJ06681.1"/>
    </source>
</evidence>
<name>A0A542DU95_9ACTN</name>
<feature type="domain" description="DUF1990" evidence="1">
    <location>
        <begin position="7"/>
        <end position="145"/>
    </location>
</feature>
<keyword evidence="3" id="KW-1185">Reference proteome</keyword>
<dbReference type="RefSeq" id="WP_141861109.1">
    <property type="nucleotide sequence ID" value="NZ_BAAAKA010000052.1"/>
</dbReference>
<protein>
    <submittedName>
        <fullName evidence="2">Uncharacterized protein (UPF0548 family)</fullName>
    </submittedName>
</protein>
<dbReference type="Proteomes" id="UP000316298">
    <property type="component" value="Unassembled WGS sequence"/>
</dbReference>
<dbReference type="EMBL" id="VFMM01000003">
    <property type="protein sequence ID" value="TQJ06681.1"/>
    <property type="molecule type" value="Genomic_DNA"/>
</dbReference>
<dbReference type="PIRSF" id="PIRSF010260">
    <property type="entry name" value="UCP010260"/>
    <property type="match status" value="1"/>
</dbReference>
<accession>A0A542DU95</accession>
<evidence type="ECO:0000313" key="3">
    <source>
        <dbReference type="Proteomes" id="UP000316298"/>
    </source>
</evidence>
<dbReference type="AlphaFoldDB" id="A0A542DU95"/>
<organism evidence="2 3">
    <name type="scientific">Kribbella jejuensis</name>
    <dbReference type="NCBI Taxonomy" id="236068"/>
    <lineage>
        <taxon>Bacteria</taxon>
        <taxon>Bacillati</taxon>
        <taxon>Actinomycetota</taxon>
        <taxon>Actinomycetes</taxon>
        <taxon>Propionibacteriales</taxon>
        <taxon>Kribbellaceae</taxon>
        <taxon>Kribbella</taxon>
    </lineage>
</organism>
<gene>
    <name evidence="2" type="ORF">FB475_6347</name>
</gene>
<dbReference type="InterPro" id="IPR014457">
    <property type="entry name" value="UCP010260"/>
</dbReference>
<reference evidence="2 3" key="1">
    <citation type="submission" date="2019-06" db="EMBL/GenBank/DDBJ databases">
        <title>Sequencing the genomes of 1000 actinobacteria strains.</title>
        <authorList>
            <person name="Klenk H.-P."/>
        </authorList>
    </citation>
    <scope>NUCLEOTIDE SEQUENCE [LARGE SCALE GENOMIC DNA]</scope>
    <source>
        <strain evidence="2 3">DSM 17305</strain>
    </source>
</reference>
<dbReference type="InterPro" id="IPR018960">
    <property type="entry name" value="DUF1990"/>
</dbReference>